<proteinExistence type="predicted"/>
<accession>A0A8S2U1P6</accession>
<evidence type="ECO:0000313" key="3">
    <source>
        <dbReference type="Proteomes" id="UP000682733"/>
    </source>
</evidence>
<evidence type="ECO:0000313" key="2">
    <source>
        <dbReference type="EMBL" id="CAF4293227.1"/>
    </source>
</evidence>
<dbReference type="EMBL" id="CAJNOK010034520">
    <property type="protein sequence ID" value="CAF1504828.1"/>
    <property type="molecule type" value="Genomic_DNA"/>
</dbReference>
<dbReference type="Proteomes" id="UP000677228">
    <property type="component" value="Unassembled WGS sequence"/>
</dbReference>
<comment type="caution">
    <text evidence="2">The sequence shown here is derived from an EMBL/GenBank/DDBJ whole genome shotgun (WGS) entry which is preliminary data.</text>
</comment>
<dbReference type="SUPFAM" id="SSF51197">
    <property type="entry name" value="Clavaminate synthase-like"/>
    <property type="match status" value="1"/>
</dbReference>
<evidence type="ECO:0000313" key="1">
    <source>
        <dbReference type="EMBL" id="CAF1504828.1"/>
    </source>
</evidence>
<name>A0A8S2U1P6_9BILA</name>
<gene>
    <name evidence="1" type="ORF">OVA965_LOCUS37106</name>
    <name evidence="2" type="ORF">TMI583_LOCUS38163</name>
</gene>
<protein>
    <submittedName>
        <fullName evidence="2">Uncharacterized protein</fullName>
    </submittedName>
</protein>
<organism evidence="2 3">
    <name type="scientific">Didymodactylos carnosus</name>
    <dbReference type="NCBI Taxonomy" id="1234261"/>
    <lineage>
        <taxon>Eukaryota</taxon>
        <taxon>Metazoa</taxon>
        <taxon>Spiralia</taxon>
        <taxon>Gnathifera</taxon>
        <taxon>Rotifera</taxon>
        <taxon>Eurotatoria</taxon>
        <taxon>Bdelloidea</taxon>
        <taxon>Philodinida</taxon>
        <taxon>Philodinidae</taxon>
        <taxon>Didymodactylos</taxon>
    </lineage>
</organism>
<dbReference type="Proteomes" id="UP000682733">
    <property type="component" value="Unassembled WGS sequence"/>
</dbReference>
<sequence>MAKESTLSVKSAGSIDFTFMSPRFSTEFSEDISNGIAYLEEHGYVVWKDIANENEIKKAYDLFWDWAEQYGEHDISRYNVASWRDLPCNNRGIIWNGGIGQSHFLWYIRGLPNVKKVFSTIWNDDKLLVSYDGCSVFRPSAYNPTWQTEGGWYHVDQNPKEKPGKECIQGLFSVLDQNETTALVNNPSSISPAPELNRLMRLVAYICMTPVSKAGSMKDLAELREGRLEAVQKGITTNHWPHEYYGGCEPSSNEKNPHVQLNEQQMNLVVGK</sequence>
<dbReference type="AlphaFoldDB" id="A0A8S2U1P6"/>
<dbReference type="EMBL" id="CAJOBA010056565">
    <property type="protein sequence ID" value="CAF4293227.1"/>
    <property type="molecule type" value="Genomic_DNA"/>
</dbReference>
<dbReference type="PANTHER" id="PTHR31630">
    <property type="entry name" value="PHYTANOYL-COA DIOXYGENASE-RELATED-RELATED"/>
    <property type="match status" value="1"/>
</dbReference>
<dbReference type="PANTHER" id="PTHR31630:SF6">
    <property type="entry name" value="PHYTANOYL-COA DIOXYGENASE-RELATED"/>
    <property type="match status" value="1"/>
</dbReference>
<reference evidence="2" key="1">
    <citation type="submission" date="2021-02" db="EMBL/GenBank/DDBJ databases">
        <authorList>
            <person name="Nowell W R."/>
        </authorList>
    </citation>
    <scope>NUCLEOTIDE SEQUENCE</scope>
</reference>